<protein>
    <submittedName>
        <fullName evidence="1 2">Uncharacterized protein</fullName>
    </submittedName>
</protein>
<evidence type="ECO:0000313" key="1">
    <source>
        <dbReference type="EMBL" id="PNT63857.1"/>
    </source>
</evidence>
<keyword evidence="3" id="KW-1185">Reference proteome</keyword>
<dbReference type="Gramene" id="PNT63857">
    <property type="protein sequence ID" value="PNT63857"/>
    <property type="gene ID" value="BRADI_4g21782v3"/>
</dbReference>
<evidence type="ECO:0000313" key="3">
    <source>
        <dbReference type="Proteomes" id="UP000008810"/>
    </source>
</evidence>
<reference evidence="1 2" key="1">
    <citation type="journal article" date="2010" name="Nature">
        <title>Genome sequencing and analysis of the model grass Brachypodium distachyon.</title>
        <authorList>
            <consortium name="International Brachypodium Initiative"/>
        </authorList>
    </citation>
    <scope>NUCLEOTIDE SEQUENCE [LARGE SCALE GENOMIC DNA]</scope>
    <source>
        <strain evidence="1 2">Bd21</strain>
    </source>
</reference>
<dbReference type="Proteomes" id="UP000008810">
    <property type="component" value="Chromosome 4"/>
</dbReference>
<gene>
    <name evidence="1" type="ORF">BRADI_4g21782v3</name>
</gene>
<dbReference type="EMBL" id="CM000883">
    <property type="protein sequence ID" value="PNT63857.1"/>
    <property type="molecule type" value="Genomic_DNA"/>
</dbReference>
<dbReference type="EnsemblPlants" id="PNT63857">
    <property type="protein sequence ID" value="PNT63857"/>
    <property type="gene ID" value="BRADI_4g21782v3"/>
</dbReference>
<sequence>MYDRYQQFAGTRRNLKKEIQVATVSLQNNVDDSDANKPEKFDKLLTDALWNGIQNPRREGTMALVDHQTLVNQQSDHRPLPHRSYKLACSRIRN</sequence>
<evidence type="ECO:0000313" key="2">
    <source>
        <dbReference type="EnsemblPlants" id="PNT63857"/>
    </source>
</evidence>
<dbReference type="InParanoid" id="A0A2K2CP86"/>
<proteinExistence type="predicted"/>
<accession>A0A2K2CP86</accession>
<dbReference type="AlphaFoldDB" id="A0A2K2CP86"/>
<name>A0A2K2CP86_BRADI</name>
<reference evidence="1" key="2">
    <citation type="submission" date="2017-06" db="EMBL/GenBank/DDBJ databases">
        <title>WGS assembly of Brachypodium distachyon.</title>
        <authorList>
            <consortium name="The International Brachypodium Initiative"/>
            <person name="Lucas S."/>
            <person name="Harmon-Smith M."/>
            <person name="Lail K."/>
            <person name="Tice H."/>
            <person name="Grimwood J."/>
            <person name="Bruce D."/>
            <person name="Barry K."/>
            <person name="Shu S."/>
            <person name="Lindquist E."/>
            <person name="Wang M."/>
            <person name="Pitluck S."/>
            <person name="Vogel J.P."/>
            <person name="Garvin D.F."/>
            <person name="Mockler T.C."/>
            <person name="Schmutz J."/>
            <person name="Rokhsar D."/>
            <person name="Bevan M.W."/>
        </authorList>
    </citation>
    <scope>NUCLEOTIDE SEQUENCE</scope>
    <source>
        <strain evidence="1">Bd21</strain>
    </source>
</reference>
<organism evidence="1">
    <name type="scientific">Brachypodium distachyon</name>
    <name type="common">Purple false brome</name>
    <name type="synonym">Trachynia distachya</name>
    <dbReference type="NCBI Taxonomy" id="15368"/>
    <lineage>
        <taxon>Eukaryota</taxon>
        <taxon>Viridiplantae</taxon>
        <taxon>Streptophyta</taxon>
        <taxon>Embryophyta</taxon>
        <taxon>Tracheophyta</taxon>
        <taxon>Spermatophyta</taxon>
        <taxon>Magnoliopsida</taxon>
        <taxon>Liliopsida</taxon>
        <taxon>Poales</taxon>
        <taxon>Poaceae</taxon>
        <taxon>BOP clade</taxon>
        <taxon>Pooideae</taxon>
        <taxon>Stipodae</taxon>
        <taxon>Brachypodieae</taxon>
        <taxon>Brachypodium</taxon>
    </lineage>
</organism>
<reference evidence="2" key="3">
    <citation type="submission" date="2018-08" db="UniProtKB">
        <authorList>
            <consortium name="EnsemblPlants"/>
        </authorList>
    </citation>
    <scope>IDENTIFICATION</scope>
    <source>
        <strain evidence="2">cv. Bd21</strain>
    </source>
</reference>